<evidence type="ECO:0000313" key="1">
    <source>
        <dbReference type="EMBL" id="OLY77750.1"/>
    </source>
</evidence>
<name>A0A1R0GLK4_9FUNG</name>
<accession>A0A1R0GLK4</accession>
<dbReference type="AlphaFoldDB" id="A0A1R0GLK4"/>
<reference evidence="1 2" key="1">
    <citation type="journal article" date="2016" name="Mol. Biol. Evol.">
        <title>Genome-Wide Survey of Gut Fungi (Harpellales) Reveals the First Horizontally Transferred Ubiquitin Gene from a Mosquito Host.</title>
        <authorList>
            <person name="Wang Y."/>
            <person name="White M.M."/>
            <person name="Kvist S."/>
            <person name="Moncalvo J.M."/>
        </authorList>
    </citation>
    <scope>NUCLEOTIDE SEQUENCE [LARGE SCALE GENOMIC DNA]</scope>
    <source>
        <strain evidence="1 2">ALG-7-W6</strain>
    </source>
</reference>
<protein>
    <submittedName>
        <fullName evidence="1">Uncharacterized protein</fullName>
    </submittedName>
</protein>
<dbReference type="Proteomes" id="UP000187455">
    <property type="component" value="Unassembled WGS sequence"/>
</dbReference>
<proteinExistence type="predicted"/>
<gene>
    <name evidence="1" type="ORF">AYI68_g8211</name>
</gene>
<organism evidence="1 2">
    <name type="scientific">Smittium mucronatum</name>
    <dbReference type="NCBI Taxonomy" id="133383"/>
    <lineage>
        <taxon>Eukaryota</taxon>
        <taxon>Fungi</taxon>
        <taxon>Fungi incertae sedis</taxon>
        <taxon>Zoopagomycota</taxon>
        <taxon>Kickxellomycotina</taxon>
        <taxon>Harpellomycetes</taxon>
        <taxon>Harpellales</taxon>
        <taxon>Legeriomycetaceae</taxon>
        <taxon>Smittium</taxon>
    </lineage>
</organism>
<dbReference type="EMBL" id="LSSL01007700">
    <property type="protein sequence ID" value="OLY77750.1"/>
    <property type="molecule type" value="Genomic_DNA"/>
</dbReference>
<keyword evidence="2" id="KW-1185">Reference proteome</keyword>
<evidence type="ECO:0000313" key="2">
    <source>
        <dbReference type="Proteomes" id="UP000187455"/>
    </source>
</evidence>
<comment type="caution">
    <text evidence="1">The sequence shown here is derived from an EMBL/GenBank/DDBJ whole genome shotgun (WGS) entry which is preliminary data.</text>
</comment>
<sequence length="101" mass="12050">MLRQLLELKIVVFDFEIMQINSVSEETSHSEPVFLKKSEEYVENTLVLFCNSGNTTLHRFKIKYAHQHQDTSYGSILTQYSEFDWDISFIMLRKRNHTLLF</sequence>